<reference evidence="2" key="2">
    <citation type="submission" date="2010-04" db="EMBL/GenBank/DDBJ databases">
        <authorList>
            <person name="Buell R."/>
            <person name="Hamilton J."/>
            <person name="Hostetler J."/>
        </authorList>
    </citation>
    <scope>NUCLEOTIDE SEQUENCE [LARGE SCALE GENOMIC DNA]</scope>
    <source>
        <strain evidence="2">DAOM:BR144</strain>
    </source>
</reference>
<reference evidence="1" key="3">
    <citation type="submission" date="2015-02" db="UniProtKB">
        <authorList>
            <consortium name="EnsemblProtists"/>
        </authorList>
    </citation>
    <scope>IDENTIFICATION</scope>
    <source>
        <strain evidence="1">DAOM BR144</strain>
    </source>
</reference>
<proteinExistence type="predicted"/>
<dbReference type="Proteomes" id="UP000019132">
    <property type="component" value="Unassembled WGS sequence"/>
</dbReference>
<keyword evidence="2" id="KW-1185">Reference proteome</keyword>
<organism evidence="1 2">
    <name type="scientific">Globisporangium ultimum (strain ATCC 200006 / CBS 805.95 / DAOM BR144)</name>
    <name type="common">Pythium ultimum</name>
    <dbReference type="NCBI Taxonomy" id="431595"/>
    <lineage>
        <taxon>Eukaryota</taxon>
        <taxon>Sar</taxon>
        <taxon>Stramenopiles</taxon>
        <taxon>Oomycota</taxon>
        <taxon>Peronosporomycetes</taxon>
        <taxon>Pythiales</taxon>
        <taxon>Pythiaceae</taxon>
        <taxon>Globisporangium</taxon>
    </lineage>
</organism>
<reference evidence="2" key="1">
    <citation type="journal article" date="2010" name="Genome Biol.">
        <title>Genome sequence of the necrotrophic plant pathogen Pythium ultimum reveals original pathogenicity mechanisms and effector repertoire.</title>
        <authorList>
            <person name="Levesque C.A."/>
            <person name="Brouwer H."/>
            <person name="Cano L."/>
            <person name="Hamilton J.P."/>
            <person name="Holt C."/>
            <person name="Huitema E."/>
            <person name="Raffaele S."/>
            <person name="Robideau G.P."/>
            <person name="Thines M."/>
            <person name="Win J."/>
            <person name="Zerillo M.M."/>
            <person name="Beakes G.W."/>
            <person name="Boore J.L."/>
            <person name="Busam D."/>
            <person name="Dumas B."/>
            <person name="Ferriera S."/>
            <person name="Fuerstenberg S.I."/>
            <person name="Gachon C.M."/>
            <person name="Gaulin E."/>
            <person name="Govers F."/>
            <person name="Grenville-Briggs L."/>
            <person name="Horner N."/>
            <person name="Hostetler J."/>
            <person name="Jiang R.H."/>
            <person name="Johnson J."/>
            <person name="Krajaejun T."/>
            <person name="Lin H."/>
            <person name="Meijer H.J."/>
            <person name="Moore B."/>
            <person name="Morris P."/>
            <person name="Phuntmart V."/>
            <person name="Puiu D."/>
            <person name="Shetty J."/>
            <person name="Stajich J.E."/>
            <person name="Tripathy S."/>
            <person name="Wawra S."/>
            <person name="van West P."/>
            <person name="Whitty B.R."/>
            <person name="Coutinho P.M."/>
            <person name="Henrissat B."/>
            <person name="Martin F."/>
            <person name="Thomas P.D."/>
            <person name="Tyler B.M."/>
            <person name="De Vries R.P."/>
            <person name="Kamoun S."/>
            <person name="Yandell M."/>
            <person name="Tisserat N."/>
            <person name="Buell C.R."/>
        </authorList>
    </citation>
    <scope>NUCLEOTIDE SEQUENCE</scope>
    <source>
        <strain evidence="2">DAOM:BR144</strain>
    </source>
</reference>
<dbReference type="AlphaFoldDB" id="K3WE40"/>
<dbReference type="VEuPathDB" id="FungiDB:PYU1_G003224"/>
<dbReference type="HOGENOM" id="CLU_751196_0_0_1"/>
<protein>
    <submittedName>
        <fullName evidence="1">Uncharacterized protein</fullName>
    </submittedName>
</protein>
<sequence length="369" mass="41936">MNVTRILRFFGLRSRHGHAVRVRGTSRLSLTRMSIRMSRVFRRRNASRETFSTNANANGARRPTASRQSTMFIPENEPVALDWDLSSSTGIGLRKSLAPEEASAEDHSTLVQQLILEELEYRQTRKKSSTSSSDSRESLVERAQALSMAFLEGRGSEVTARGSSEGRMTLKEEKQLRKSVAKAIRTEEKQQKKRDKLDKKRAKQYARAREFFEQTNDDFLVNNSNRRSSFSHTSHQSDSYCFDVEAAEAKWHEQQRASLEFQESVSLAQLSPTNENTATWKKQPTVKYPPRLEFLFFGGNPDESESSLMQLEVGHRSRIMNFQTATAPAFANPPADYSAADSRTNAIKINPTLVRNMPRPFVPTFEGFP</sequence>
<dbReference type="EnsemblProtists" id="PYU1_T003231">
    <property type="protein sequence ID" value="PYU1_T003231"/>
    <property type="gene ID" value="PYU1_G003224"/>
</dbReference>
<dbReference type="eggNOG" id="ENOG502T2Y0">
    <property type="taxonomic scope" value="Eukaryota"/>
</dbReference>
<accession>K3WE40</accession>
<evidence type="ECO:0000313" key="2">
    <source>
        <dbReference type="Proteomes" id="UP000019132"/>
    </source>
</evidence>
<evidence type="ECO:0000313" key="1">
    <source>
        <dbReference type="EnsemblProtists" id="PYU1_T003231"/>
    </source>
</evidence>
<name>K3WE40_GLOUD</name>
<dbReference type="InParanoid" id="K3WE40"/>
<dbReference type="EMBL" id="GL376603">
    <property type="status" value="NOT_ANNOTATED_CDS"/>
    <property type="molecule type" value="Genomic_DNA"/>
</dbReference>